<feature type="region of interest" description="Disordered" evidence="1">
    <location>
        <begin position="48"/>
        <end position="103"/>
    </location>
</feature>
<gene>
    <name evidence="2" type="ORF">HPB51_019249</name>
</gene>
<proteinExistence type="predicted"/>
<evidence type="ECO:0000313" key="3">
    <source>
        <dbReference type="Proteomes" id="UP000821866"/>
    </source>
</evidence>
<sequence>MDTGARWNIRQRSGQRACQGSALSENPCDYSGEHIPRCAASHTVLHHRSPPGPMSCGRAATTPTPENWNFERGASPPSPPVHGGTGSQTVGTGRPKLLSLPEA</sequence>
<evidence type="ECO:0000256" key="1">
    <source>
        <dbReference type="SAM" id="MobiDB-lite"/>
    </source>
</evidence>
<comment type="caution">
    <text evidence="2">The sequence shown here is derived from an EMBL/GenBank/DDBJ whole genome shotgun (WGS) entry which is preliminary data.</text>
</comment>
<keyword evidence="3" id="KW-1185">Reference proteome</keyword>
<dbReference type="Proteomes" id="UP000821866">
    <property type="component" value="Chromosome 1"/>
</dbReference>
<name>A0A9J6F5P3_RHIMP</name>
<reference evidence="2" key="2">
    <citation type="submission" date="2021-09" db="EMBL/GenBank/DDBJ databases">
        <authorList>
            <person name="Jia N."/>
            <person name="Wang J."/>
            <person name="Shi W."/>
            <person name="Du L."/>
            <person name="Sun Y."/>
            <person name="Zhan W."/>
            <person name="Jiang J."/>
            <person name="Wang Q."/>
            <person name="Zhang B."/>
            <person name="Ji P."/>
            <person name="Sakyi L.B."/>
            <person name="Cui X."/>
            <person name="Yuan T."/>
            <person name="Jiang B."/>
            <person name="Yang W."/>
            <person name="Lam T.T.-Y."/>
            <person name="Chang Q."/>
            <person name="Ding S."/>
            <person name="Wang X."/>
            <person name="Zhu J."/>
            <person name="Ruan X."/>
            <person name="Zhao L."/>
            <person name="Wei J."/>
            <person name="Que T."/>
            <person name="Du C."/>
            <person name="Cheng J."/>
            <person name="Dai P."/>
            <person name="Han X."/>
            <person name="Huang E."/>
            <person name="Gao Y."/>
            <person name="Liu J."/>
            <person name="Shao H."/>
            <person name="Ye R."/>
            <person name="Li L."/>
            <person name="Wei W."/>
            <person name="Wang X."/>
            <person name="Wang C."/>
            <person name="Huo Q."/>
            <person name="Li W."/>
            <person name="Guo W."/>
            <person name="Chen H."/>
            <person name="Chen S."/>
            <person name="Zhou L."/>
            <person name="Zhou L."/>
            <person name="Ni X."/>
            <person name="Tian J."/>
            <person name="Zhou Y."/>
            <person name="Sheng Y."/>
            <person name="Liu T."/>
            <person name="Pan Y."/>
            <person name="Xia L."/>
            <person name="Li J."/>
            <person name="Zhao F."/>
            <person name="Cao W."/>
        </authorList>
    </citation>
    <scope>NUCLEOTIDE SEQUENCE</scope>
    <source>
        <strain evidence="2">Rmic-2018</strain>
        <tissue evidence="2">Larvae</tissue>
    </source>
</reference>
<accession>A0A9J6F5P3</accession>
<evidence type="ECO:0000313" key="2">
    <source>
        <dbReference type="EMBL" id="KAH8041868.1"/>
    </source>
</evidence>
<organism evidence="2 3">
    <name type="scientific">Rhipicephalus microplus</name>
    <name type="common">Cattle tick</name>
    <name type="synonym">Boophilus microplus</name>
    <dbReference type="NCBI Taxonomy" id="6941"/>
    <lineage>
        <taxon>Eukaryota</taxon>
        <taxon>Metazoa</taxon>
        <taxon>Ecdysozoa</taxon>
        <taxon>Arthropoda</taxon>
        <taxon>Chelicerata</taxon>
        <taxon>Arachnida</taxon>
        <taxon>Acari</taxon>
        <taxon>Parasitiformes</taxon>
        <taxon>Ixodida</taxon>
        <taxon>Ixodoidea</taxon>
        <taxon>Ixodidae</taxon>
        <taxon>Rhipicephalinae</taxon>
        <taxon>Rhipicephalus</taxon>
        <taxon>Boophilus</taxon>
    </lineage>
</organism>
<dbReference type="EMBL" id="JABSTU010000001">
    <property type="protein sequence ID" value="KAH8041868.1"/>
    <property type="molecule type" value="Genomic_DNA"/>
</dbReference>
<dbReference type="AlphaFoldDB" id="A0A9J6F5P3"/>
<protein>
    <submittedName>
        <fullName evidence="2">Uncharacterized protein</fullName>
    </submittedName>
</protein>
<reference evidence="2" key="1">
    <citation type="journal article" date="2020" name="Cell">
        <title>Large-Scale Comparative Analyses of Tick Genomes Elucidate Their Genetic Diversity and Vector Capacities.</title>
        <authorList>
            <consortium name="Tick Genome and Microbiome Consortium (TIGMIC)"/>
            <person name="Jia N."/>
            <person name="Wang J."/>
            <person name="Shi W."/>
            <person name="Du L."/>
            <person name="Sun Y."/>
            <person name="Zhan W."/>
            <person name="Jiang J.F."/>
            <person name="Wang Q."/>
            <person name="Zhang B."/>
            <person name="Ji P."/>
            <person name="Bell-Sakyi L."/>
            <person name="Cui X.M."/>
            <person name="Yuan T.T."/>
            <person name="Jiang B.G."/>
            <person name="Yang W.F."/>
            <person name="Lam T.T."/>
            <person name="Chang Q.C."/>
            <person name="Ding S.J."/>
            <person name="Wang X.J."/>
            <person name="Zhu J.G."/>
            <person name="Ruan X.D."/>
            <person name="Zhao L."/>
            <person name="Wei J.T."/>
            <person name="Ye R.Z."/>
            <person name="Que T.C."/>
            <person name="Du C.H."/>
            <person name="Zhou Y.H."/>
            <person name="Cheng J.X."/>
            <person name="Dai P.F."/>
            <person name="Guo W.B."/>
            <person name="Han X.H."/>
            <person name="Huang E.J."/>
            <person name="Li L.F."/>
            <person name="Wei W."/>
            <person name="Gao Y.C."/>
            <person name="Liu J.Z."/>
            <person name="Shao H.Z."/>
            <person name="Wang X."/>
            <person name="Wang C.C."/>
            <person name="Yang T.C."/>
            <person name="Huo Q.B."/>
            <person name="Li W."/>
            <person name="Chen H.Y."/>
            <person name="Chen S.E."/>
            <person name="Zhou L.G."/>
            <person name="Ni X.B."/>
            <person name="Tian J.H."/>
            <person name="Sheng Y."/>
            <person name="Liu T."/>
            <person name="Pan Y.S."/>
            <person name="Xia L.Y."/>
            <person name="Li J."/>
            <person name="Zhao F."/>
            <person name="Cao W.C."/>
        </authorList>
    </citation>
    <scope>NUCLEOTIDE SEQUENCE</scope>
    <source>
        <strain evidence="2">Rmic-2018</strain>
    </source>
</reference>